<protein>
    <recommendedName>
        <fullName evidence="3">Peptidase MA-like domain-containing protein</fullName>
    </recommendedName>
</protein>
<dbReference type="EMBL" id="SDPP02000002">
    <property type="protein sequence ID" value="KAA1378695.1"/>
    <property type="molecule type" value="Genomic_DNA"/>
</dbReference>
<organism evidence="1 2">
    <name type="scientific">Aeromicrobium fastidiosum</name>
    <dbReference type="NCBI Taxonomy" id="52699"/>
    <lineage>
        <taxon>Bacteria</taxon>
        <taxon>Bacillati</taxon>
        <taxon>Actinomycetota</taxon>
        <taxon>Actinomycetes</taxon>
        <taxon>Propionibacteriales</taxon>
        <taxon>Nocardioidaceae</taxon>
        <taxon>Aeromicrobium</taxon>
    </lineage>
</organism>
<dbReference type="OrthoDB" id="3743298at2"/>
<evidence type="ECO:0000313" key="1">
    <source>
        <dbReference type="EMBL" id="KAA1378695.1"/>
    </source>
</evidence>
<accession>A0A641AR21</accession>
<dbReference type="Proteomes" id="UP001515100">
    <property type="component" value="Unassembled WGS sequence"/>
</dbReference>
<comment type="caution">
    <text evidence="1">The sequence shown here is derived from an EMBL/GenBank/DDBJ whole genome shotgun (WGS) entry which is preliminary data.</text>
</comment>
<sequence length="443" mass="48067">MTDQETVHVHRRTLLMGSAGLMFLSACGGGSDGTKIVPTAKQDDGPVINEQDAGNAVTPKDVAVLVAALNAAFEGRDLDRLLELVGATTVTPGDKDLRERWAYRLDNFERNDIVSGEFFVGLPEGRARNSSGGPLEYRSNVVFGHRIRDCDSRDVVEVFDATFVKDSATAPLVIDRVSETPEGFAPAIWDVAKVDIAVTDHAVLAFRSQDRDVVRRSVTEFDAGVARAFDLMPRPAGVEKVFIAVAWDEVRDTLWGGSNLIEAQGVAYSHLYVDPAELAQGQTVAVVGDGQPVATARIAVNPSAFESGSVGDVACHEAVHALANQWGRDAPRWVVEGLARWVENQADAGAFQQQRDAIARSFPGFRRRMPRSAVEEFYTDDPDGLNYECGAAVFEHLARTEGRERVIEVASTFYGNDDADTVASVLGVDEDGLFAATQKWLRA</sequence>
<name>A0A641AR21_9ACTN</name>
<evidence type="ECO:0000313" key="2">
    <source>
        <dbReference type="Proteomes" id="UP001515100"/>
    </source>
</evidence>
<reference evidence="1" key="1">
    <citation type="submission" date="2019-09" db="EMBL/GenBank/DDBJ databases">
        <authorList>
            <person name="Li J."/>
        </authorList>
    </citation>
    <scope>NUCLEOTIDE SEQUENCE [LARGE SCALE GENOMIC DNA]</scope>
    <source>
        <strain evidence="1">NRBC 14897</strain>
    </source>
</reference>
<keyword evidence="2" id="KW-1185">Reference proteome</keyword>
<dbReference type="RefSeq" id="WP_129182151.1">
    <property type="nucleotide sequence ID" value="NZ_JAGIOG010000001.1"/>
</dbReference>
<dbReference type="AlphaFoldDB" id="A0A641AR21"/>
<evidence type="ECO:0008006" key="3">
    <source>
        <dbReference type="Google" id="ProtNLM"/>
    </source>
</evidence>
<proteinExistence type="predicted"/>
<gene>
    <name evidence="1" type="ORF">ESP62_010185</name>
</gene>